<dbReference type="InterPro" id="IPR036155">
    <property type="entry name" value="Crypto/Photolyase_N_sf"/>
</dbReference>
<dbReference type="Pfam" id="PF03441">
    <property type="entry name" value="FAD_binding_7"/>
    <property type="match status" value="1"/>
</dbReference>
<evidence type="ECO:0000256" key="1">
    <source>
        <dbReference type="ARBA" id="ARBA00005862"/>
    </source>
</evidence>
<comment type="similarity">
    <text evidence="1 6">Belongs to the DNA photolyase class-1 family.</text>
</comment>
<dbReference type="PRINTS" id="PR00147">
    <property type="entry name" value="DNAPHOTLYASE"/>
</dbReference>
<dbReference type="EMBL" id="JAVRHX010000001">
    <property type="protein sequence ID" value="MDT0594230.1"/>
    <property type="molecule type" value="Genomic_DNA"/>
</dbReference>
<dbReference type="Gene3D" id="1.25.40.80">
    <property type="match status" value="1"/>
</dbReference>
<comment type="cofactor">
    <cofactor evidence="6">
        <name>FAD</name>
        <dbReference type="ChEBI" id="CHEBI:57692"/>
    </cofactor>
    <text evidence="6">Binds 1 FAD per subunit.</text>
</comment>
<reference evidence="8 9" key="1">
    <citation type="submission" date="2023-09" db="EMBL/GenBank/DDBJ databases">
        <authorList>
            <person name="Rey-Velasco X."/>
        </authorList>
    </citation>
    <scope>NUCLEOTIDE SEQUENCE [LARGE SCALE GENOMIC DNA]</scope>
    <source>
        <strain evidence="8 9">P117</strain>
    </source>
</reference>
<evidence type="ECO:0000256" key="4">
    <source>
        <dbReference type="ARBA" id="ARBA00022827"/>
    </source>
</evidence>
<accession>A0ABU2ZPA1</accession>
<dbReference type="Gene3D" id="1.10.579.10">
    <property type="entry name" value="DNA Cyclobutane Dipyrimidine Photolyase, subunit A, domain 3"/>
    <property type="match status" value="1"/>
</dbReference>
<dbReference type="PANTHER" id="PTHR11455:SF22">
    <property type="entry name" value="CRYPTOCHROME DASH"/>
    <property type="match status" value="1"/>
</dbReference>
<dbReference type="Gene3D" id="3.40.50.620">
    <property type="entry name" value="HUPs"/>
    <property type="match status" value="1"/>
</dbReference>
<dbReference type="InterPro" id="IPR036134">
    <property type="entry name" value="Crypto/Photolyase_FAD-like_sf"/>
</dbReference>
<evidence type="ECO:0000313" key="8">
    <source>
        <dbReference type="EMBL" id="MDT0594230.1"/>
    </source>
</evidence>
<feature type="domain" description="Photolyase/cryptochrome alpha/beta" evidence="7">
    <location>
        <begin position="24"/>
        <end position="157"/>
    </location>
</feature>
<dbReference type="Pfam" id="PF00875">
    <property type="entry name" value="DNA_photolyase"/>
    <property type="match status" value="1"/>
</dbReference>
<comment type="caution">
    <text evidence="8">The sequence shown here is derived from an EMBL/GenBank/DDBJ whole genome shotgun (WGS) entry which is preliminary data.</text>
</comment>
<gene>
    <name evidence="8" type="ORF">RM552_05185</name>
</gene>
<dbReference type="PANTHER" id="PTHR11455">
    <property type="entry name" value="CRYPTOCHROME"/>
    <property type="match status" value="1"/>
</dbReference>
<dbReference type="SUPFAM" id="SSF52425">
    <property type="entry name" value="Cryptochrome/photolyase, N-terminal domain"/>
    <property type="match status" value="1"/>
</dbReference>
<sequence>MHLAKLPALSSKKVEAGDIFQMGKIGLHWMRHDLRINDNWALSQLIQKVDKTVVVYVFNSTQEIENNYGFSSLGNHRKVFLQECLLEVANRLKQMNISFYCVRSDDPPDTISTLIEHWSCSVMSYEFHAGFHENQEVLKVKESHPSLQFIEQYSNYLFSPHELPFALDDMPNVFSPFRRKVEKNLKLQLTIPELMSEKKANNQPNTMLRLPDEITELFNGVLTSHSTDLNDINKSRYAAGESGAHARIEEYFFKSHGIAKYKETRNGLDGWGFSSRLSAYLAIGAISPRTVVEKLKEYESMHTANESTYWLFFELLWREFFHWQALKHGKHLFNFAGIQKKKPETNIDPVRFKHWIAGTTAYPIVNACMKQLAHTGFMSNRGRQLVASCFVHELGLDWRYGAAYFEHMLIDYDVASNYGNWQYLAGVGSDPRGHRQFNLQKQTEIYDPTHQFIESWLSHD</sequence>
<dbReference type="SUPFAM" id="SSF48173">
    <property type="entry name" value="Cryptochrome/photolyase FAD-binding domain"/>
    <property type="match status" value="1"/>
</dbReference>
<proteinExistence type="inferred from homology"/>
<dbReference type="InterPro" id="IPR005101">
    <property type="entry name" value="Cryptochr/Photolyase_FAD-bd"/>
</dbReference>
<dbReference type="InterPro" id="IPR014133">
    <property type="entry name" value="Cry_DASH"/>
</dbReference>
<evidence type="ECO:0000256" key="5">
    <source>
        <dbReference type="ARBA" id="ARBA00022991"/>
    </source>
</evidence>
<comment type="cofactor">
    <cofactor evidence="6">
        <name>(6R)-5,10-methylene-5,6,7,8-tetrahydrofolate</name>
        <dbReference type="ChEBI" id="CHEBI:15636"/>
    </cofactor>
    <text evidence="6">Binds 1 5,10-methenyltetrahydrofolate (MTHF) per subunit.</text>
</comment>
<protein>
    <recommendedName>
        <fullName evidence="2 6">Cryptochrome DASH</fullName>
    </recommendedName>
</protein>
<dbReference type="RefSeq" id="WP_311367711.1">
    <property type="nucleotide sequence ID" value="NZ_JAVRHX010000001.1"/>
</dbReference>
<dbReference type="InterPro" id="IPR002081">
    <property type="entry name" value="Cryptochrome/DNA_photolyase_1"/>
</dbReference>
<dbReference type="InterPro" id="IPR014729">
    <property type="entry name" value="Rossmann-like_a/b/a_fold"/>
</dbReference>
<dbReference type="Proteomes" id="UP001253545">
    <property type="component" value="Unassembled WGS sequence"/>
</dbReference>
<dbReference type="InterPro" id="IPR006050">
    <property type="entry name" value="DNA_photolyase_N"/>
</dbReference>
<keyword evidence="4 6" id="KW-0274">FAD</keyword>
<keyword evidence="5 6" id="KW-0157">Chromophore</keyword>
<dbReference type="PROSITE" id="PS51645">
    <property type="entry name" value="PHR_CRY_ALPHA_BETA"/>
    <property type="match status" value="1"/>
</dbReference>
<evidence type="ECO:0000259" key="7">
    <source>
        <dbReference type="PROSITE" id="PS51645"/>
    </source>
</evidence>
<evidence type="ECO:0000256" key="3">
    <source>
        <dbReference type="ARBA" id="ARBA00022630"/>
    </source>
</evidence>
<keyword evidence="3 6" id="KW-0285">Flavoprotein</keyword>
<keyword evidence="9" id="KW-1185">Reference proteome</keyword>
<evidence type="ECO:0000256" key="2">
    <source>
        <dbReference type="ARBA" id="ARBA00017881"/>
    </source>
</evidence>
<evidence type="ECO:0000256" key="6">
    <source>
        <dbReference type="RuleBase" id="RU367151"/>
    </source>
</evidence>
<evidence type="ECO:0000313" key="9">
    <source>
        <dbReference type="Proteomes" id="UP001253545"/>
    </source>
</evidence>
<organism evidence="8 9">
    <name type="scientific">Glaciecola petra</name>
    <dbReference type="NCBI Taxonomy" id="3075602"/>
    <lineage>
        <taxon>Bacteria</taxon>
        <taxon>Pseudomonadati</taxon>
        <taxon>Pseudomonadota</taxon>
        <taxon>Gammaproteobacteria</taxon>
        <taxon>Alteromonadales</taxon>
        <taxon>Alteromonadaceae</taxon>
        <taxon>Glaciecola</taxon>
    </lineage>
</organism>
<name>A0ABU2ZPA1_9ALTE</name>
<dbReference type="NCBIfam" id="TIGR02765">
    <property type="entry name" value="crypto_DASH"/>
    <property type="match status" value="1"/>
</dbReference>
<comment type="function">
    <text evidence="6">May have a photoreceptor function.</text>
</comment>